<protein>
    <submittedName>
        <fullName evidence="8">NAD(P)H nitroreductase MhqN</fullName>
        <ecNumber evidence="8">1.-.-.-</ecNumber>
    </submittedName>
</protein>
<feature type="region of interest" description="Disordered" evidence="6">
    <location>
        <begin position="214"/>
        <end position="260"/>
    </location>
</feature>
<comment type="cofactor">
    <cofactor evidence="1">
        <name>FMN</name>
        <dbReference type="ChEBI" id="CHEBI:58210"/>
    </cofactor>
</comment>
<dbReference type="EC" id="1.-.-.-" evidence="8"/>
<keyword evidence="3" id="KW-0285">Flavoprotein</keyword>
<evidence type="ECO:0000313" key="8">
    <source>
        <dbReference type="EMBL" id="UNZ01298.1"/>
    </source>
</evidence>
<dbReference type="GO" id="GO:0016491">
    <property type="term" value="F:oxidoreductase activity"/>
    <property type="evidence" value="ECO:0007669"/>
    <property type="project" value="UniProtKB-KW"/>
</dbReference>
<sequence>MIEETVAEEPESASFSRSASPSAPLSVPEAVRTRRSIRHYLPDPLPPEQLTELLSLTLEAPSSWNVQARSVVVVADQEGRDGLVRATGGQPHPGEAPVTLVFVAASRAWREDLGDIYERARDNGAWNEQFAAGFSQASLDFHKDLEARGLLREYAVKDAVIAATYAMLAAASMGLASSPMNGWDEAEVKKVIGIEDRDDLHIALLLPVGRAAEERRHPGRRPLARHAFDGRYGRAYPSPPGGLPDRAGHASGTVETAPSR</sequence>
<dbReference type="SUPFAM" id="SSF55469">
    <property type="entry name" value="FMN-dependent nitroreductase-like"/>
    <property type="match status" value="1"/>
</dbReference>
<accession>A0ABY3YUX9</accession>
<comment type="similarity">
    <text evidence="2">Belongs to the nitroreductase family.</text>
</comment>
<dbReference type="GeneID" id="66859628"/>
<feature type="region of interest" description="Disordered" evidence="6">
    <location>
        <begin position="1"/>
        <end position="28"/>
    </location>
</feature>
<evidence type="ECO:0000256" key="1">
    <source>
        <dbReference type="ARBA" id="ARBA00001917"/>
    </source>
</evidence>
<dbReference type="EMBL" id="CP094298">
    <property type="protein sequence ID" value="UNZ01298.1"/>
    <property type="molecule type" value="Genomic_DNA"/>
</dbReference>
<dbReference type="PANTHER" id="PTHR43673:SF2">
    <property type="entry name" value="NITROREDUCTASE"/>
    <property type="match status" value="1"/>
</dbReference>
<keyword evidence="5 8" id="KW-0560">Oxidoreductase</keyword>
<evidence type="ECO:0000256" key="6">
    <source>
        <dbReference type="SAM" id="MobiDB-lite"/>
    </source>
</evidence>
<evidence type="ECO:0000256" key="4">
    <source>
        <dbReference type="ARBA" id="ARBA00022643"/>
    </source>
</evidence>
<reference evidence="8 9" key="1">
    <citation type="submission" date="2022-03" db="EMBL/GenBank/DDBJ databases">
        <title>Complete genome of Streptomyces rimosus ssp. rimosus R7 (=ATCC 10970).</title>
        <authorList>
            <person name="Beganovic S."/>
            <person name="Ruckert C."/>
            <person name="Busche T."/>
            <person name="Kalinowski J."/>
            <person name="Wittmann C."/>
        </authorList>
    </citation>
    <scope>NUCLEOTIDE SEQUENCE [LARGE SCALE GENOMIC DNA]</scope>
    <source>
        <strain evidence="8 9">R7</strain>
    </source>
</reference>
<feature type="domain" description="Nitroreductase" evidence="7">
    <location>
        <begin position="31"/>
        <end position="210"/>
    </location>
</feature>
<dbReference type="Gene3D" id="3.40.109.10">
    <property type="entry name" value="NADH Oxidase"/>
    <property type="match status" value="1"/>
</dbReference>
<evidence type="ECO:0000259" key="7">
    <source>
        <dbReference type="Pfam" id="PF00881"/>
    </source>
</evidence>
<dbReference type="InterPro" id="IPR000415">
    <property type="entry name" value="Nitroreductase-like"/>
</dbReference>
<evidence type="ECO:0000256" key="5">
    <source>
        <dbReference type="ARBA" id="ARBA00023002"/>
    </source>
</evidence>
<name>A0ABY3YUX9_STRRM</name>
<dbReference type="RefSeq" id="WP_003986179.1">
    <property type="nucleotide sequence ID" value="NZ_CP043497.1"/>
</dbReference>
<organism evidence="8 9">
    <name type="scientific">Streptomyces rimosus subsp. rimosus</name>
    <dbReference type="NCBI Taxonomy" id="132474"/>
    <lineage>
        <taxon>Bacteria</taxon>
        <taxon>Bacillati</taxon>
        <taxon>Actinomycetota</taxon>
        <taxon>Actinomycetes</taxon>
        <taxon>Kitasatosporales</taxon>
        <taxon>Streptomycetaceae</taxon>
        <taxon>Streptomyces</taxon>
    </lineage>
</organism>
<dbReference type="Pfam" id="PF00881">
    <property type="entry name" value="Nitroreductase"/>
    <property type="match status" value="1"/>
</dbReference>
<evidence type="ECO:0000256" key="3">
    <source>
        <dbReference type="ARBA" id="ARBA00022630"/>
    </source>
</evidence>
<proteinExistence type="inferred from homology"/>
<feature type="compositionally biased region" description="Low complexity" evidence="6">
    <location>
        <begin position="12"/>
        <end position="28"/>
    </location>
</feature>
<dbReference type="Proteomes" id="UP000829494">
    <property type="component" value="Chromosome"/>
</dbReference>
<dbReference type="PANTHER" id="PTHR43673">
    <property type="entry name" value="NAD(P)H NITROREDUCTASE YDGI-RELATED"/>
    <property type="match status" value="1"/>
</dbReference>
<feature type="compositionally biased region" description="Acidic residues" evidence="6">
    <location>
        <begin position="1"/>
        <end position="11"/>
    </location>
</feature>
<evidence type="ECO:0000313" key="9">
    <source>
        <dbReference type="Proteomes" id="UP000829494"/>
    </source>
</evidence>
<gene>
    <name evidence="8" type="primary">mhqN</name>
    <name evidence="8" type="ORF">SRIMR7_04020</name>
</gene>
<keyword evidence="4" id="KW-0288">FMN</keyword>
<evidence type="ECO:0000256" key="2">
    <source>
        <dbReference type="ARBA" id="ARBA00007118"/>
    </source>
</evidence>
<dbReference type="InterPro" id="IPR029479">
    <property type="entry name" value="Nitroreductase"/>
</dbReference>
<keyword evidence="9" id="KW-1185">Reference proteome</keyword>